<dbReference type="PROSITE" id="PS51186">
    <property type="entry name" value="GNAT"/>
    <property type="match status" value="1"/>
</dbReference>
<accession>Q9KFH6</accession>
<dbReference type="AlphaFoldDB" id="Q9KFH6"/>
<dbReference type="SUPFAM" id="SSF55729">
    <property type="entry name" value="Acyl-CoA N-acyltransferases (Nat)"/>
    <property type="match status" value="1"/>
</dbReference>
<dbReference type="KEGG" id="bha:BH0503"/>
<dbReference type="eggNOG" id="COG3981">
    <property type="taxonomic scope" value="Bacteria"/>
</dbReference>
<dbReference type="Pfam" id="PF13302">
    <property type="entry name" value="Acetyltransf_3"/>
    <property type="match status" value="1"/>
</dbReference>
<dbReference type="Gene3D" id="3.40.630.30">
    <property type="match status" value="1"/>
</dbReference>
<evidence type="ECO:0000313" key="4">
    <source>
        <dbReference type="Proteomes" id="UP000001258"/>
    </source>
</evidence>
<dbReference type="InterPro" id="IPR016181">
    <property type="entry name" value="Acyl_CoA_acyltransferase"/>
</dbReference>
<dbReference type="EMBL" id="BA000004">
    <property type="protein sequence ID" value="BAB04222.1"/>
    <property type="molecule type" value="Genomic_DNA"/>
</dbReference>
<dbReference type="RefSeq" id="WP_010896681.1">
    <property type="nucleotide sequence ID" value="NC_002570.2"/>
</dbReference>
<dbReference type="CDD" id="cd04301">
    <property type="entry name" value="NAT_SF"/>
    <property type="match status" value="1"/>
</dbReference>
<reference evidence="3 4" key="1">
    <citation type="journal article" date="2000" name="Nucleic Acids Res.">
        <title>Complete genome sequence of the alkaliphilic bacterium Bacillus halodurans and genomic sequence comparison with Bacillus subtilis.</title>
        <authorList>
            <person name="Takami H."/>
            <person name="Nakasone K."/>
            <person name="Takaki Y."/>
            <person name="Maeno G."/>
            <person name="Sasaki R."/>
            <person name="Masui N."/>
            <person name="Fuji F."/>
            <person name="Hirama C."/>
            <person name="Nakamura Y."/>
            <person name="Ogasawara N."/>
            <person name="Kuhara S."/>
            <person name="Horikoshi K."/>
        </authorList>
    </citation>
    <scope>NUCLEOTIDE SEQUENCE [LARGE SCALE GENOMIC DNA]</scope>
    <source>
        <strain evidence="4">ATCC BAA-125 / DSM 18197 / FERM 7344 / JCM 9153 / C-125</strain>
    </source>
</reference>
<dbReference type="PANTHER" id="PTHR39173">
    <property type="entry name" value="ACETYLTRANSFERASE"/>
    <property type="match status" value="1"/>
</dbReference>
<feature type="domain" description="BPL/LPL catalytic" evidence="2">
    <location>
        <begin position="44"/>
        <end position="174"/>
    </location>
</feature>
<dbReference type="PROSITE" id="PS51733">
    <property type="entry name" value="BPL_LPL_CATALYTIC"/>
    <property type="match status" value="1"/>
</dbReference>
<keyword evidence="4" id="KW-1185">Reference proteome</keyword>
<dbReference type="PIR" id="G83712">
    <property type="entry name" value="G83712"/>
</dbReference>
<dbReference type="GO" id="GO:0010467">
    <property type="term" value="P:gene expression"/>
    <property type="evidence" value="ECO:0007669"/>
    <property type="project" value="UniProtKB-ARBA"/>
</dbReference>
<dbReference type="HOGENOM" id="CLU_113231_3_1_9"/>
<evidence type="ECO:0000259" key="1">
    <source>
        <dbReference type="PROSITE" id="PS51186"/>
    </source>
</evidence>
<evidence type="ECO:0000259" key="2">
    <source>
        <dbReference type="PROSITE" id="PS51733"/>
    </source>
</evidence>
<sequence length="174" mass="19690">MENATLILPSLAYQNAYLDMLKEWGNSGETPIPFTLRLNPIPFEHLLKTLKDYQHGVNLPANRVANTTYWLVHEQKRLIGAINIRHTLNDWLHHRGGHIGYGIRPSERGKGYATLMLKLGLEKAAALGLEKVLITCDKENLPSARTIQRNGGVLDSEVVDERGIAIQRYWIKLT</sequence>
<gene>
    <name evidence="3" type="ordered locus">BH0503</name>
</gene>
<dbReference type="GO" id="GO:0016747">
    <property type="term" value="F:acyltransferase activity, transferring groups other than amino-acyl groups"/>
    <property type="evidence" value="ECO:0007669"/>
    <property type="project" value="InterPro"/>
</dbReference>
<dbReference type="Proteomes" id="UP000001258">
    <property type="component" value="Chromosome"/>
</dbReference>
<dbReference type="STRING" id="272558.gene:10726356"/>
<dbReference type="PANTHER" id="PTHR39173:SF1">
    <property type="entry name" value="ACETYLTRANSFERASE"/>
    <property type="match status" value="1"/>
</dbReference>
<protein>
    <submittedName>
        <fullName evidence="3">BH0503 protein</fullName>
    </submittedName>
</protein>
<dbReference type="InterPro" id="IPR000182">
    <property type="entry name" value="GNAT_dom"/>
</dbReference>
<evidence type="ECO:0000313" key="3">
    <source>
        <dbReference type="EMBL" id="BAB04222.1"/>
    </source>
</evidence>
<feature type="domain" description="N-acetyltransferase" evidence="1">
    <location>
        <begin position="6"/>
        <end position="174"/>
    </location>
</feature>
<name>Q9KFH6_HALH5</name>
<dbReference type="OrthoDB" id="9797989at2"/>
<organism evidence="3 4">
    <name type="scientific">Halalkalibacterium halodurans (strain ATCC BAA-125 / DSM 18197 / FERM 7344 / JCM 9153 / C-125)</name>
    <name type="common">Bacillus halodurans</name>
    <dbReference type="NCBI Taxonomy" id="272558"/>
    <lineage>
        <taxon>Bacteria</taxon>
        <taxon>Bacillati</taxon>
        <taxon>Bacillota</taxon>
        <taxon>Bacilli</taxon>
        <taxon>Bacillales</taxon>
        <taxon>Bacillaceae</taxon>
        <taxon>Halalkalibacterium (ex Joshi et al. 2022)</taxon>
    </lineage>
</organism>
<proteinExistence type="predicted"/>
<dbReference type="InterPro" id="IPR004143">
    <property type="entry name" value="BPL_LPL_catalytic"/>
</dbReference>